<evidence type="ECO:0000313" key="3">
    <source>
        <dbReference type="Proteomes" id="UP000799757"/>
    </source>
</evidence>
<protein>
    <submittedName>
        <fullName evidence="2">Uncharacterized protein</fullName>
    </submittedName>
</protein>
<evidence type="ECO:0000313" key="2">
    <source>
        <dbReference type="EMBL" id="KAF2785527.1"/>
    </source>
</evidence>
<feature type="non-terminal residue" evidence="2">
    <location>
        <position position="1"/>
    </location>
</feature>
<gene>
    <name evidence="2" type="ORF">K505DRAFT_369103</name>
</gene>
<dbReference type="EMBL" id="MU002904">
    <property type="protein sequence ID" value="KAF2785527.1"/>
    <property type="molecule type" value="Genomic_DNA"/>
</dbReference>
<organism evidence="2 3">
    <name type="scientific">Melanomma pulvis-pyrius CBS 109.77</name>
    <dbReference type="NCBI Taxonomy" id="1314802"/>
    <lineage>
        <taxon>Eukaryota</taxon>
        <taxon>Fungi</taxon>
        <taxon>Dikarya</taxon>
        <taxon>Ascomycota</taxon>
        <taxon>Pezizomycotina</taxon>
        <taxon>Dothideomycetes</taxon>
        <taxon>Pleosporomycetidae</taxon>
        <taxon>Pleosporales</taxon>
        <taxon>Melanommataceae</taxon>
        <taxon>Melanomma</taxon>
    </lineage>
</organism>
<sequence length="51" mass="5995">EEKEEKLEEKEEKEELEKEEKLEEEQHALSLGFSSAFNKGYVLDCYNNNAS</sequence>
<evidence type="ECO:0000256" key="1">
    <source>
        <dbReference type="SAM" id="MobiDB-lite"/>
    </source>
</evidence>
<feature type="region of interest" description="Disordered" evidence="1">
    <location>
        <begin position="1"/>
        <end position="23"/>
    </location>
</feature>
<proteinExistence type="predicted"/>
<keyword evidence="3" id="KW-1185">Reference proteome</keyword>
<name>A0A6A6WNV1_9PLEO</name>
<dbReference type="Proteomes" id="UP000799757">
    <property type="component" value="Unassembled WGS sequence"/>
</dbReference>
<dbReference type="AlphaFoldDB" id="A0A6A6WNV1"/>
<accession>A0A6A6WNV1</accession>
<reference evidence="2" key="1">
    <citation type="journal article" date="2020" name="Stud. Mycol.">
        <title>101 Dothideomycetes genomes: a test case for predicting lifestyles and emergence of pathogens.</title>
        <authorList>
            <person name="Haridas S."/>
            <person name="Albert R."/>
            <person name="Binder M."/>
            <person name="Bloem J."/>
            <person name="Labutti K."/>
            <person name="Salamov A."/>
            <person name="Andreopoulos B."/>
            <person name="Baker S."/>
            <person name="Barry K."/>
            <person name="Bills G."/>
            <person name="Bluhm B."/>
            <person name="Cannon C."/>
            <person name="Castanera R."/>
            <person name="Culley D."/>
            <person name="Daum C."/>
            <person name="Ezra D."/>
            <person name="Gonzalez J."/>
            <person name="Henrissat B."/>
            <person name="Kuo A."/>
            <person name="Liang C."/>
            <person name="Lipzen A."/>
            <person name="Lutzoni F."/>
            <person name="Magnuson J."/>
            <person name="Mondo S."/>
            <person name="Nolan M."/>
            <person name="Ohm R."/>
            <person name="Pangilinan J."/>
            <person name="Park H.-J."/>
            <person name="Ramirez L."/>
            <person name="Alfaro M."/>
            <person name="Sun H."/>
            <person name="Tritt A."/>
            <person name="Yoshinaga Y."/>
            <person name="Zwiers L.-H."/>
            <person name="Turgeon B."/>
            <person name="Goodwin S."/>
            <person name="Spatafora J."/>
            <person name="Crous P."/>
            <person name="Grigoriev I."/>
        </authorList>
    </citation>
    <scope>NUCLEOTIDE SEQUENCE</scope>
    <source>
        <strain evidence="2">CBS 109.77</strain>
    </source>
</reference>